<dbReference type="SUPFAM" id="SSF52833">
    <property type="entry name" value="Thioredoxin-like"/>
    <property type="match status" value="1"/>
</dbReference>
<dbReference type="InterPro" id="IPR017937">
    <property type="entry name" value="Thioredoxin_CS"/>
</dbReference>
<keyword evidence="4" id="KW-1015">Disulfide bond</keyword>
<gene>
    <name evidence="8" type="ORF">E5R92_04910</name>
</gene>
<keyword evidence="3" id="KW-0201">Cytochrome c-type biogenesis</keyword>
<evidence type="ECO:0000256" key="2">
    <source>
        <dbReference type="ARBA" id="ARBA00007758"/>
    </source>
</evidence>
<name>A0A6H1Q2R1_9PROT</name>
<proteinExistence type="inferred from homology"/>
<keyword evidence="5" id="KW-0676">Redox-active center</keyword>
<evidence type="ECO:0000256" key="1">
    <source>
        <dbReference type="ARBA" id="ARBA00004196"/>
    </source>
</evidence>
<keyword evidence="6" id="KW-1133">Transmembrane helix</keyword>
<organism evidence="8 9">
    <name type="scientific">Candidatus Pelagibacter giovannonii</name>
    <dbReference type="NCBI Taxonomy" id="2563896"/>
    <lineage>
        <taxon>Bacteria</taxon>
        <taxon>Pseudomonadati</taxon>
        <taxon>Pseudomonadota</taxon>
        <taxon>Alphaproteobacteria</taxon>
        <taxon>Candidatus Pelagibacterales</taxon>
        <taxon>Candidatus Pelagibacteraceae</taxon>
        <taxon>Candidatus Pelagibacter</taxon>
    </lineage>
</organism>
<evidence type="ECO:0000256" key="5">
    <source>
        <dbReference type="ARBA" id="ARBA00023284"/>
    </source>
</evidence>
<dbReference type="InterPro" id="IPR004799">
    <property type="entry name" value="Periplasmic_diS_OxRdtase_DsbE"/>
</dbReference>
<dbReference type="NCBIfam" id="TIGR00385">
    <property type="entry name" value="dsbE"/>
    <property type="match status" value="1"/>
</dbReference>
<dbReference type="PANTHER" id="PTHR42852:SF6">
    <property type="entry name" value="THIOL:DISULFIDE INTERCHANGE PROTEIN DSBE"/>
    <property type="match status" value="1"/>
</dbReference>
<dbReference type="InterPro" id="IPR013740">
    <property type="entry name" value="Redoxin"/>
</dbReference>
<protein>
    <submittedName>
        <fullName evidence="8">DsbE family thiol:disulfide interchange protein</fullName>
    </submittedName>
</protein>
<evidence type="ECO:0000256" key="6">
    <source>
        <dbReference type="SAM" id="Phobius"/>
    </source>
</evidence>
<dbReference type="PANTHER" id="PTHR42852">
    <property type="entry name" value="THIOL:DISULFIDE INTERCHANGE PROTEIN DSBE"/>
    <property type="match status" value="1"/>
</dbReference>
<dbReference type="InterPro" id="IPR036249">
    <property type="entry name" value="Thioredoxin-like_sf"/>
</dbReference>
<evidence type="ECO:0000256" key="3">
    <source>
        <dbReference type="ARBA" id="ARBA00022748"/>
    </source>
</evidence>
<keyword evidence="6" id="KW-0812">Transmembrane</keyword>
<dbReference type="InterPro" id="IPR050553">
    <property type="entry name" value="Thioredoxin_ResA/DsbE_sf"/>
</dbReference>
<dbReference type="AlphaFoldDB" id="A0A6H1Q2R1"/>
<dbReference type="KEGG" id="peg:E5R92_04910"/>
<dbReference type="PROSITE" id="PS00194">
    <property type="entry name" value="THIOREDOXIN_1"/>
    <property type="match status" value="1"/>
</dbReference>
<dbReference type="Proteomes" id="UP000501094">
    <property type="component" value="Chromosome"/>
</dbReference>
<dbReference type="GO" id="GO:0030288">
    <property type="term" value="C:outer membrane-bounded periplasmic space"/>
    <property type="evidence" value="ECO:0007669"/>
    <property type="project" value="InterPro"/>
</dbReference>
<evidence type="ECO:0000259" key="7">
    <source>
        <dbReference type="PROSITE" id="PS51352"/>
    </source>
</evidence>
<reference evidence="8 9" key="1">
    <citation type="journal article" date="2020" name="Nat. Microbiol.">
        <title>Lysogenic host-virus interactions in SAR11 marine bacteria.</title>
        <authorList>
            <person name="Morris R.M."/>
            <person name="Cain K.R."/>
            <person name="Hvorecny K.L."/>
            <person name="Kollman J.M."/>
        </authorList>
    </citation>
    <scope>NUCLEOTIDE SEQUENCE [LARGE SCALE GENOMIC DNA]</scope>
    <source>
        <strain evidence="8 9">NP1</strain>
    </source>
</reference>
<keyword evidence="9" id="KW-1185">Reference proteome</keyword>
<feature type="transmembrane region" description="Helical" evidence="6">
    <location>
        <begin position="7"/>
        <end position="25"/>
    </location>
</feature>
<keyword evidence="6" id="KW-0472">Membrane</keyword>
<evidence type="ECO:0000256" key="4">
    <source>
        <dbReference type="ARBA" id="ARBA00023157"/>
    </source>
</evidence>
<dbReference type="InterPro" id="IPR013766">
    <property type="entry name" value="Thioredoxin_domain"/>
</dbReference>
<evidence type="ECO:0000313" key="8">
    <source>
        <dbReference type="EMBL" id="QIZ21118.1"/>
    </source>
</evidence>
<sequence>MKNKFSLFIVVIFLSFCFVILYKGLNTTNNYTPKTNEKKNIPSFKTRDFYSNNYVNSDKIFEENIFYIVNIWASWCVPCRAEHPLLMQLSKNQSIKLIGLNYRDNFNNAKKFIDDFGNPYSKILIDKDGTLGVEFGAYGVPETFLIDKDKNIIKKFVGPINQEIVNEIKLIIK</sequence>
<dbReference type="RefSeq" id="WP_168606980.1">
    <property type="nucleotide sequence ID" value="NZ_CP038852.1"/>
</dbReference>
<dbReference type="GO" id="GO:0015036">
    <property type="term" value="F:disulfide oxidoreductase activity"/>
    <property type="evidence" value="ECO:0007669"/>
    <property type="project" value="InterPro"/>
</dbReference>
<dbReference type="EMBL" id="CP038852">
    <property type="protein sequence ID" value="QIZ21118.1"/>
    <property type="molecule type" value="Genomic_DNA"/>
</dbReference>
<dbReference type="PROSITE" id="PS51352">
    <property type="entry name" value="THIOREDOXIN_2"/>
    <property type="match status" value="1"/>
</dbReference>
<comment type="similarity">
    <text evidence="2">Belongs to the thioredoxin family. DsbE subfamily.</text>
</comment>
<accession>A0A6H1Q2R1</accession>
<feature type="domain" description="Thioredoxin" evidence="7">
    <location>
        <begin position="35"/>
        <end position="173"/>
    </location>
</feature>
<evidence type="ECO:0000313" key="9">
    <source>
        <dbReference type="Proteomes" id="UP000501094"/>
    </source>
</evidence>
<dbReference type="GO" id="GO:0017004">
    <property type="term" value="P:cytochrome complex assembly"/>
    <property type="evidence" value="ECO:0007669"/>
    <property type="project" value="UniProtKB-KW"/>
</dbReference>
<dbReference type="Gene3D" id="3.40.30.10">
    <property type="entry name" value="Glutaredoxin"/>
    <property type="match status" value="1"/>
</dbReference>
<dbReference type="Pfam" id="PF08534">
    <property type="entry name" value="Redoxin"/>
    <property type="match status" value="1"/>
</dbReference>
<comment type="subcellular location">
    <subcellularLocation>
        <location evidence="1">Cell envelope</location>
    </subcellularLocation>
</comment>